<accession>I3C595</accession>
<dbReference type="PROSITE" id="PS00018">
    <property type="entry name" value="EF_HAND_1"/>
    <property type="match status" value="1"/>
</dbReference>
<evidence type="ECO:0000313" key="3">
    <source>
        <dbReference type="EMBL" id="EIJ38788.1"/>
    </source>
</evidence>
<dbReference type="SUPFAM" id="SSF48452">
    <property type="entry name" value="TPR-like"/>
    <property type="match status" value="1"/>
</dbReference>
<evidence type="ECO:0000259" key="2">
    <source>
        <dbReference type="Pfam" id="PF12770"/>
    </source>
</evidence>
<dbReference type="OrthoDB" id="9771112at2"/>
<name>I3C595_9FLAO</name>
<dbReference type="InterPro" id="IPR011990">
    <property type="entry name" value="TPR-like_helical_dom_sf"/>
</dbReference>
<protein>
    <recommendedName>
        <fullName evidence="2">CHAT domain-containing protein</fullName>
    </recommendedName>
</protein>
<keyword evidence="1" id="KW-0812">Transmembrane</keyword>
<feature type="transmembrane region" description="Helical" evidence="1">
    <location>
        <begin position="51"/>
        <end position="71"/>
    </location>
</feature>
<gene>
    <name evidence="3" type="ORF">JoomaDRAFT_1781</name>
</gene>
<dbReference type="eggNOG" id="COG4995">
    <property type="taxonomic scope" value="Bacteria"/>
</dbReference>
<dbReference type="RefSeq" id="WP_008612070.1">
    <property type="nucleotide sequence ID" value="NZ_JH651379.1"/>
</dbReference>
<dbReference type="PANTHER" id="PTHR10098">
    <property type="entry name" value="RAPSYN-RELATED"/>
    <property type="match status" value="1"/>
</dbReference>
<dbReference type="Gene3D" id="1.25.40.10">
    <property type="entry name" value="Tetratricopeptide repeat domain"/>
    <property type="match status" value="1"/>
</dbReference>
<feature type="transmembrane region" description="Helical" evidence="1">
    <location>
        <begin position="83"/>
        <end position="103"/>
    </location>
</feature>
<evidence type="ECO:0000256" key="1">
    <source>
        <dbReference type="SAM" id="Phobius"/>
    </source>
</evidence>
<feature type="domain" description="CHAT" evidence="2">
    <location>
        <begin position="704"/>
        <end position="1018"/>
    </location>
</feature>
<proteinExistence type="predicted"/>
<dbReference type="STRING" id="926559.JoomaDRAFT_1781"/>
<keyword evidence="1" id="KW-0472">Membrane</keyword>
<dbReference type="AlphaFoldDB" id="I3C595"/>
<reference evidence="3 4" key="1">
    <citation type="submission" date="2012-02" db="EMBL/GenBank/DDBJ databases">
        <title>Improved High-Quality Draft genome of Joostella marina DSM 19592.</title>
        <authorList>
            <consortium name="US DOE Joint Genome Institute (JGI-PGF)"/>
            <person name="Lucas S."/>
            <person name="Copeland A."/>
            <person name="Lapidus A."/>
            <person name="Bruce D."/>
            <person name="Goodwin L."/>
            <person name="Pitluck S."/>
            <person name="Peters L."/>
            <person name="Chertkov O."/>
            <person name="Ovchinnikova G."/>
            <person name="Kyrpides N."/>
            <person name="Mavromatis K."/>
            <person name="Detter J.C."/>
            <person name="Han C."/>
            <person name="Land M."/>
            <person name="Hauser L."/>
            <person name="Markowitz V."/>
            <person name="Cheng J.-F."/>
            <person name="Hugenholtz P."/>
            <person name="Woyke T."/>
            <person name="Wu D."/>
            <person name="Tindall B."/>
            <person name="Brambilla E."/>
            <person name="Klenk H.-P."/>
            <person name="Eisen J.A."/>
        </authorList>
    </citation>
    <scope>NUCLEOTIDE SEQUENCE [LARGE SCALE GENOMIC DNA]</scope>
    <source>
        <strain evidence="3 4">DSM 19592</strain>
    </source>
</reference>
<dbReference type="PANTHER" id="PTHR10098:SF108">
    <property type="entry name" value="TETRATRICOPEPTIDE REPEAT PROTEIN 28"/>
    <property type="match status" value="1"/>
</dbReference>
<dbReference type="EMBL" id="JH651379">
    <property type="protein sequence ID" value="EIJ38788.1"/>
    <property type="molecule type" value="Genomic_DNA"/>
</dbReference>
<keyword evidence="4" id="KW-1185">Reference proteome</keyword>
<dbReference type="Proteomes" id="UP000004690">
    <property type="component" value="Unassembled WGS sequence"/>
</dbReference>
<feature type="transmembrane region" description="Helical" evidence="1">
    <location>
        <begin position="12"/>
        <end position="31"/>
    </location>
</feature>
<sequence>MRKVVENISGYILLIIFGYIIISFLHLTWYIASPDGFFGFLYFTELLRTLVFALVFLFLLIVIFTWFLSGLKSFFKKKSSMKDIFKLICTLVFMASILLFNYFSTGGISLYFAKILSDKYEDIKETEELIDSGEYKKAFEIAESKYYNIKNRSRISNFFFLTQLYSKTKFDQRVNLVKQYSATINYGFCLLEYFNSQNEAEKVFKEAINIANNKLIDSQKDNLLLFPLLSLGELKLREGDYFKADDIFSELTNVLATCSKQDLTYLINSQLLFADRLLRVGDYRRFQAVCSNILNLYIEKGGNQKSKTYASLLMTASLSNLLIDNFDSAGRLLVKATSIAERNEGHPIYINYLYAKAHYCFLAWQKGGGNEELLDKSIFDRIMGKKIDEREDYLNEAIQVYDSLLGIIEDKYGINSISYVSILMQIADFNLKIDEVEKAREIYKESLTLIKNSSNYNKEIYFDVLLKNILFKKDKNQHHEEIISSLRGIEKNLNHKLINNFLFLNQGEKELFVTKVEKDLNLINSIYVDLKDSSANELLYNNLLAMRQIALRSEQNFKSFVKTLEGGLLKEYQELKLKRRALEWSSGVFDSDSLNIILEKERKLIKKITSMDNFRSVNPRQITWENIRDRLNMDELAIETFTIKKGIENNENEIDYYALVINNKSTSPELVYLFNENILNEYIDQANNKDGINAVFGKNKHKINKIIFDSLKQYMANYDKYYFSPTGILNKVPYSAILDSANMGSTFSIVSSTNNIRYKKKRDYNMKAALFGGVNYNLTSKNVTNNIAGLQEQENIVSNINRSSSFSKLKYTLDEVVKIKELFDKSEYKEPFLYTGNSATESVMRVIPNQDVNVLHIATHGYYYHSSFLVGSSIVNKIGANMDVYDNPLMRCGLLLAGANHDKSYDKNNDGILTGQEITYLDFSNIDLLVLSACETGLGELKGQEGVFGLQRAFKRAGVKSMIISLWKVPDEQTSQLMVAFYKHYLKGNSANESLQKAQNEIKINYPDPVYWAGFQVID</sequence>
<evidence type="ECO:0000313" key="4">
    <source>
        <dbReference type="Proteomes" id="UP000004690"/>
    </source>
</evidence>
<dbReference type="Pfam" id="PF12770">
    <property type="entry name" value="CHAT"/>
    <property type="match status" value="1"/>
</dbReference>
<dbReference type="HOGENOM" id="CLU_002404_1_0_10"/>
<dbReference type="InterPro" id="IPR024983">
    <property type="entry name" value="CHAT_dom"/>
</dbReference>
<keyword evidence="1" id="KW-1133">Transmembrane helix</keyword>
<dbReference type="InterPro" id="IPR018247">
    <property type="entry name" value="EF_Hand_1_Ca_BS"/>
</dbReference>
<organism evidence="3 4">
    <name type="scientific">Galbibacter orientalis DSM 19592</name>
    <dbReference type="NCBI Taxonomy" id="926559"/>
    <lineage>
        <taxon>Bacteria</taxon>
        <taxon>Pseudomonadati</taxon>
        <taxon>Bacteroidota</taxon>
        <taxon>Flavobacteriia</taxon>
        <taxon>Flavobacteriales</taxon>
        <taxon>Flavobacteriaceae</taxon>
        <taxon>Galbibacter</taxon>
    </lineage>
</organism>